<reference evidence="7 8" key="1">
    <citation type="submission" date="2024-07" db="EMBL/GenBank/DDBJ databases">
        <title>Description of Labrys sedimenti sp. nov., isolated from a diclofenac-degrading enrichment culture.</title>
        <authorList>
            <person name="Tancsics A."/>
            <person name="Csepanyi A."/>
        </authorList>
    </citation>
    <scope>NUCLEOTIDE SEQUENCE [LARGE SCALE GENOMIC DNA]</scope>
    <source>
        <strain evidence="7 8">LMG 23578</strain>
    </source>
</reference>
<keyword evidence="2 4" id="KW-0560">Oxidoreductase</keyword>
<dbReference type="Gene3D" id="3.40.50.720">
    <property type="entry name" value="NAD(P)-binding Rossmann-like Domain"/>
    <property type="match status" value="2"/>
</dbReference>
<dbReference type="Pfam" id="PF00389">
    <property type="entry name" value="2-Hacid_dh"/>
    <property type="match status" value="1"/>
</dbReference>
<name>A0ABV3PNL4_9HYPH</name>
<dbReference type="Pfam" id="PF02826">
    <property type="entry name" value="2-Hacid_dh_C"/>
    <property type="match status" value="1"/>
</dbReference>
<accession>A0ABV3PNL4</accession>
<dbReference type="Proteomes" id="UP001555786">
    <property type="component" value="Unassembled WGS sequence"/>
</dbReference>
<keyword evidence="3" id="KW-0520">NAD</keyword>
<dbReference type="RefSeq" id="WP_367624731.1">
    <property type="nucleotide sequence ID" value="NZ_JBFNQD010000005.1"/>
</dbReference>
<feature type="domain" description="D-isomer specific 2-hydroxyacid dehydrogenase catalytic" evidence="5">
    <location>
        <begin position="4"/>
        <end position="311"/>
    </location>
</feature>
<proteinExistence type="inferred from homology"/>
<evidence type="ECO:0000259" key="5">
    <source>
        <dbReference type="Pfam" id="PF00389"/>
    </source>
</evidence>
<gene>
    <name evidence="7" type="ORF">ABXS05_16850</name>
</gene>
<evidence type="ECO:0000313" key="7">
    <source>
        <dbReference type="EMBL" id="MEW9307222.1"/>
    </source>
</evidence>
<evidence type="ECO:0000256" key="2">
    <source>
        <dbReference type="ARBA" id="ARBA00023002"/>
    </source>
</evidence>
<evidence type="ECO:0000256" key="4">
    <source>
        <dbReference type="RuleBase" id="RU003719"/>
    </source>
</evidence>
<evidence type="ECO:0000259" key="6">
    <source>
        <dbReference type="Pfam" id="PF02826"/>
    </source>
</evidence>
<dbReference type="InterPro" id="IPR006139">
    <property type="entry name" value="D-isomer_2_OHA_DH_cat_dom"/>
</dbReference>
<dbReference type="EMBL" id="JBFNQD010000005">
    <property type="protein sequence ID" value="MEW9307222.1"/>
    <property type="molecule type" value="Genomic_DNA"/>
</dbReference>
<evidence type="ECO:0000313" key="8">
    <source>
        <dbReference type="Proteomes" id="UP001555786"/>
    </source>
</evidence>
<dbReference type="SUPFAM" id="SSF51735">
    <property type="entry name" value="NAD(P)-binding Rossmann-fold domains"/>
    <property type="match status" value="1"/>
</dbReference>
<dbReference type="InterPro" id="IPR029753">
    <property type="entry name" value="D-isomer_DH_CS"/>
</dbReference>
<dbReference type="InterPro" id="IPR036291">
    <property type="entry name" value="NAD(P)-bd_dom_sf"/>
</dbReference>
<keyword evidence="8" id="KW-1185">Reference proteome</keyword>
<comment type="similarity">
    <text evidence="1 4">Belongs to the D-isomer specific 2-hydroxyacid dehydrogenase family.</text>
</comment>
<evidence type="ECO:0000256" key="3">
    <source>
        <dbReference type="ARBA" id="ARBA00023027"/>
    </source>
</evidence>
<evidence type="ECO:0000256" key="1">
    <source>
        <dbReference type="ARBA" id="ARBA00005854"/>
    </source>
</evidence>
<dbReference type="PROSITE" id="PS00671">
    <property type="entry name" value="D_2_HYDROXYACID_DH_3"/>
    <property type="match status" value="1"/>
</dbReference>
<dbReference type="SUPFAM" id="SSF52283">
    <property type="entry name" value="Formate/glycerate dehydrogenase catalytic domain-like"/>
    <property type="match status" value="1"/>
</dbReference>
<dbReference type="PANTHER" id="PTHR42789">
    <property type="entry name" value="D-ISOMER SPECIFIC 2-HYDROXYACID DEHYDROGENASE FAMILY PROTEIN (AFU_ORTHOLOGUE AFUA_6G10090)"/>
    <property type="match status" value="1"/>
</dbReference>
<comment type="caution">
    <text evidence="7">The sequence shown here is derived from an EMBL/GenBank/DDBJ whole genome shotgun (WGS) entry which is preliminary data.</text>
</comment>
<feature type="domain" description="D-isomer specific 2-hydroxyacid dehydrogenase NAD-binding" evidence="6">
    <location>
        <begin position="107"/>
        <end position="281"/>
    </location>
</feature>
<dbReference type="InterPro" id="IPR050857">
    <property type="entry name" value="D-2-hydroxyacid_DH"/>
</dbReference>
<protein>
    <submittedName>
        <fullName evidence="7">Hydroxyacid dehydrogenase</fullName>
    </submittedName>
</protein>
<dbReference type="PANTHER" id="PTHR42789:SF1">
    <property type="entry name" value="D-ISOMER SPECIFIC 2-HYDROXYACID DEHYDROGENASE FAMILY PROTEIN (AFU_ORTHOLOGUE AFUA_6G10090)"/>
    <property type="match status" value="1"/>
</dbReference>
<dbReference type="InterPro" id="IPR006140">
    <property type="entry name" value="D-isomer_DH_NAD-bd"/>
</dbReference>
<sequence>MPHVLVAGKLHPSGIALLRDAPEVTFDYVEEVSEESYAPFIAAADGLVIRTQPLSAPIIGQADRLKIVSRHGVGYDAVDLPALNGRGIALAIVGDVNSVSVAEHAMLLLLACAKKLLRADASVREGNWTWRNRLEATELSGKRLLIMGFGRTGRQLARYAGVFGMEIRAYDPYLQAAGWPEGPVAPVDDLAVGLGWADAISVHVPKAACPTIGAGELAAMKPSAIVVNTARGGVVDEAALLEALRQGRISAAGLDVFDDEPPLADHPLFGLDEVILTPHIAGLTAECAERMAISSVQNVLDFFSGTIDPALVVNKEQLNANS</sequence>
<organism evidence="7 8">
    <name type="scientific">Labrys neptuniae</name>
    <dbReference type="NCBI Taxonomy" id="376174"/>
    <lineage>
        <taxon>Bacteria</taxon>
        <taxon>Pseudomonadati</taxon>
        <taxon>Pseudomonadota</taxon>
        <taxon>Alphaproteobacteria</taxon>
        <taxon>Hyphomicrobiales</taxon>
        <taxon>Xanthobacteraceae</taxon>
        <taxon>Labrys</taxon>
    </lineage>
</organism>
<dbReference type="CDD" id="cd12173">
    <property type="entry name" value="PGDH_4"/>
    <property type="match status" value="1"/>
</dbReference>